<sequence>MAKVTFQDEEGQYLNRYKLTPVEGQANVFDLERMAAITKQGTPYSKEVMDHMLQVEDKGVPGGCAELDANGNLKQMPTAAQLGLGNVDNISSDTFSQARGETADADTATDGGYLILKNAAHAPFTDAYATMFSAQGGTGAKLQLATSEDLQSIKFRHRDVRGGALVGDWIKLASILSGGHKIQSGYLIVAVTANVLKMADVTFPIAYGSIPLVLVGMVDTTVANNQWMWASACGVTQTGFTAHCEANISGSVAMAWLAIGG</sequence>
<gene>
    <name evidence="1" type="ORF">OUY18_13345</name>
</gene>
<keyword evidence="2" id="KW-1185">Reference proteome</keyword>
<dbReference type="SUPFAM" id="SSF141086">
    <property type="entry name" value="Agglutinin HPA-like"/>
    <property type="match status" value="1"/>
</dbReference>
<evidence type="ECO:0000313" key="2">
    <source>
        <dbReference type="Proteomes" id="UP001082703"/>
    </source>
</evidence>
<protein>
    <submittedName>
        <fullName evidence="1">H-type lectin domain-containing protein</fullName>
    </submittedName>
</protein>
<organism evidence="1 2">
    <name type="scientific">Caproiciproducens galactitolivorans</name>
    <dbReference type="NCBI Taxonomy" id="642589"/>
    <lineage>
        <taxon>Bacteria</taxon>
        <taxon>Bacillati</taxon>
        <taxon>Bacillota</taxon>
        <taxon>Clostridia</taxon>
        <taxon>Eubacteriales</taxon>
        <taxon>Acutalibacteraceae</taxon>
        <taxon>Caproiciproducens</taxon>
    </lineage>
</organism>
<proteinExistence type="predicted"/>
<name>A0ABT4BWG2_9FIRM</name>
<evidence type="ECO:0000313" key="1">
    <source>
        <dbReference type="EMBL" id="MCY1715234.1"/>
    </source>
</evidence>
<dbReference type="InterPro" id="IPR037221">
    <property type="entry name" value="H-type_lectin_dom_sf"/>
</dbReference>
<comment type="caution">
    <text evidence="1">The sequence shown here is derived from an EMBL/GenBank/DDBJ whole genome shotgun (WGS) entry which is preliminary data.</text>
</comment>
<reference evidence="1 2" key="1">
    <citation type="submission" date="2022-11" db="EMBL/GenBank/DDBJ databases">
        <authorList>
            <person name="Caiyu Z."/>
        </authorList>
    </citation>
    <scope>NUCLEOTIDE SEQUENCE [LARGE SCALE GENOMIC DNA]</scope>
    <source>
        <strain evidence="1 2">YR-4</strain>
    </source>
</reference>
<dbReference type="RefSeq" id="WP_268059270.1">
    <property type="nucleotide sequence ID" value="NZ_JAPOHA010000018.1"/>
</dbReference>
<dbReference type="EMBL" id="JAPOHA010000018">
    <property type="protein sequence ID" value="MCY1715234.1"/>
    <property type="molecule type" value="Genomic_DNA"/>
</dbReference>
<accession>A0ABT4BWG2</accession>
<dbReference type="Gene3D" id="2.60.40.3940">
    <property type="match status" value="1"/>
</dbReference>
<dbReference type="Proteomes" id="UP001082703">
    <property type="component" value="Unassembled WGS sequence"/>
</dbReference>